<reference evidence="2" key="1">
    <citation type="submission" date="2023-10" db="EMBL/GenBank/DDBJ databases">
        <title>Genome assembly of Pristionchus species.</title>
        <authorList>
            <person name="Yoshida K."/>
            <person name="Sommer R.J."/>
        </authorList>
    </citation>
    <scope>NUCLEOTIDE SEQUENCE</scope>
    <source>
        <strain evidence="2">RS0144</strain>
    </source>
</reference>
<evidence type="ECO:0000313" key="2">
    <source>
        <dbReference type="EMBL" id="GMT02176.1"/>
    </source>
</evidence>
<feature type="transmembrane region" description="Helical" evidence="1">
    <location>
        <begin position="188"/>
        <end position="212"/>
    </location>
</feature>
<feature type="non-terminal residue" evidence="2">
    <location>
        <position position="1"/>
    </location>
</feature>
<feature type="non-terminal residue" evidence="2">
    <location>
        <position position="252"/>
    </location>
</feature>
<dbReference type="InterPro" id="IPR053286">
    <property type="entry name" value="Nematode_rcpt-like_srab"/>
</dbReference>
<protein>
    <recommendedName>
        <fullName evidence="4">G protein-coupled receptor</fullName>
    </recommendedName>
</protein>
<dbReference type="AlphaFoldDB" id="A0AAV5U5N2"/>
<gene>
    <name evidence="2" type="ORF">PENTCL1PPCAC_24350</name>
</gene>
<keyword evidence="3" id="KW-1185">Reference proteome</keyword>
<feature type="transmembrane region" description="Helical" evidence="1">
    <location>
        <begin position="12"/>
        <end position="32"/>
    </location>
</feature>
<dbReference type="PANTHER" id="PTHR46561">
    <property type="entry name" value="SERPENTINE RECEPTOR, CLASS AB (CLASS A-LIKE)-RELATED"/>
    <property type="match status" value="1"/>
</dbReference>
<feature type="transmembrane region" description="Helical" evidence="1">
    <location>
        <begin position="52"/>
        <end position="74"/>
    </location>
</feature>
<sequence>GVRFLVHDHTKILFRFFYALNILFSSTFGFIYLSEPIRLRFECFLFDFRYILLTRCVGIATIHAAQLIIFVLSIERLFSSIFPAYFERHSSKRLVMVFALIATIGCCTNTMLALSDDFRLFHGRKVALLNENQPENRERFEDLMTHVAFANCFSLVLLCFDLYLNFLRKATSNQTLAVSYQRTENRRIVLTLLPLELTQTLLLLFTSVALVVHGKVVINPTPIEHQLFLELVTPTTFMPLVQSYFIKHSIKK</sequence>
<evidence type="ECO:0000313" key="3">
    <source>
        <dbReference type="Proteomes" id="UP001432027"/>
    </source>
</evidence>
<organism evidence="2 3">
    <name type="scientific">Pristionchus entomophagus</name>
    <dbReference type="NCBI Taxonomy" id="358040"/>
    <lineage>
        <taxon>Eukaryota</taxon>
        <taxon>Metazoa</taxon>
        <taxon>Ecdysozoa</taxon>
        <taxon>Nematoda</taxon>
        <taxon>Chromadorea</taxon>
        <taxon>Rhabditida</taxon>
        <taxon>Rhabditina</taxon>
        <taxon>Diplogasteromorpha</taxon>
        <taxon>Diplogasteroidea</taxon>
        <taxon>Neodiplogasteridae</taxon>
        <taxon>Pristionchus</taxon>
    </lineage>
</organism>
<dbReference type="PANTHER" id="PTHR46561:SF11">
    <property type="entry name" value="SERPENTINE RECEPTOR CLASS ALPHA_BETA-14"/>
    <property type="match status" value="1"/>
</dbReference>
<proteinExistence type="predicted"/>
<feature type="transmembrane region" description="Helical" evidence="1">
    <location>
        <begin position="94"/>
        <end position="114"/>
    </location>
</feature>
<keyword evidence="1" id="KW-1133">Transmembrane helix</keyword>
<keyword evidence="1" id="KW-0812">Transmembrane</keyword>
<comment type="caution">
    <text evidence="2">The sequence shown here is derived from an EMBL/GenBank/DDBJ whole genome shotgun (WGS) entry which is preliminary data.</text>
</comment>
<dbReference type="Proteomes" id="UP001432027">
    <property type="component" value="Unassembled WGS sequence"/>
</dbReference>
<accession>A0AAV5U5N2</accession>
<evidence type="ECO:0000256" key="1">
    <source>
        <dbReference type="SAM" id="Phobius"/>
    </source>
</evidence>
<feature type="transmembrane region" description="Helical" evidence="1">
    <location>
        <begin position="143"/>
        <end position="167"/>
    </location>
</feature>
<dbReference type="EMBL" id="BTSX01000005">
    <property type="protein sequence ID" value="GMT02176.1"/>
    <property type="molecule type" value="Genomic_DNA"/>
</dbReference>
<evidence type="ECO:0008006" key="4">
    <source>
        <dbReference type="Google" id="ProtNLM"/>
    </source>
</evidence>
<keyword evidence="1" id="KW-0472">Membrane</keyword>
<name>A0AAV5U5N2_9BILA</name>